<reference evidence="1" key="1">
    <citation type="journal article" date="2021" name="PeerJ">
        <title>Extensive microbial diversity within the chicken gut microbiome revealed by metagenomics and culture.</title>
        <authorList>
            <person name="Gilroy R."/>
            <person name="Ravi A."/>
            <person name="Getino M."/>
            <person name="Pursley I."/>
            <person name="Horton D.L."/>
            <person name="Alikhan N.F."/>
            <person name="Baker D."/>
            <person name="Gharbi K."/>
            <person name="Hall N."/>
            <person name="Watson M."/>
            <person name="Adriaenssens E.M."/>
            <person name="Foster-Nyarko E."/>
            <person name="Jarju S."/>
            <person name="Secka A."/>
            <person name="Antonio M."/>
            <person name="Oren A."/>
            <person name="Chaudhuri R.R."/>
            <person name="La Ragione R."/>
            <person name="Hildebrand F."/>
            <person name="Pallen M.J."/>
        </authorList>
    </citation>
    <scope>NUCLEOTIDE SEQUENCE</scope>
    <source>
        <strain evidence="1">Gambia2-208</strain>
    </source>
</reference>
<accession>A0A9D2CLG4</accession>
<organism evidence="1 2">
    <name type="scientific">Candidatus Bacteroides pullicola</name>
    <dbReference type="NCBI Taxonomy" id="2838475"/>
    <lineage>
        <taxon>Bacteria</taxon>
        <taxon>Pseudomonadati</taxon>
        <taxon>Bacteroidota</taxon>
        <taxon>Bacteroidia</taxon>
        <taxon>Bacteroidales</taxon>
        <taxon>Bacteroidaceae</taxon>
        <taxon>Bacteroides</taxon>
    </lineage>
</organism>
<protein>
    <submittedName>
        <fullName evidence="1">Uncharacterized protein</fullName>
    </submittedName>
</protein>
<gene>
    <name evidence="1" type="ORF">H9824_05470</name>
</gene>
<dbReference type="EMBL" id="DXCV01000038">
    <property type="protein sequence ID" value="HIY88136.1"/>
    <property type="molecule type" value="Genomic_DNA"/>
</dbReference>
<name>A0A9D2CLG4_9BACE</name>
<reference evidence="1" key="2">
    <citation type="submission" date="2021-04" db="EMBL/GenBank/DDBJ databases">
        <authorList>
            <person name="Gilroy R."/>
        </authorList>
    </citation>
    <scope>NUCLEOTIDE SEQUENCE</scope>
    <source>
        <strain evidence="1">Gambia2-208</strain>
    </source>
</reference>
<evidence type="ECO:0000313" key="1">
    <source>
        <dbReference type="EMBL" id="HIY88136.1"/>
    </source>
</evidence>
<evidence type="ECO:0000313" key="2">
    <source>
        <dbReference type="Proteomes" id="UP000886851"/>
    </source>
</evidence>
<comment type="caution">
    <text evidence="1">The sequence shown here is derived from an EMBL/GenBank/DDBJ whole genome shotgun (WGS) entry which is preliminary data.</text>
</comment>
<sequence length="105" mass="12600">MRYLMCYDVHDSEEHPEVYTRIKDTLTEKFKLFVKCTESVYLFETEEMDLNILKLLMRMELNFVPGLEFYVFQLTDKLDMEASLKYCNALLERNALHQNTDTADR</sequence>
<dbReference type="AlphaFoldDB" id="A0A9D2CLG4"/>
<dbReference type="Proteomes" id="UP000886851">
    <property type="component" value="Unassembled WGS sequence"/>
</dbReference>
<proteinExistence type="predicted"/>